<protein>
    <submittedName>
        <fullName evidence="1">Uncharacterized protein</fullName>
    </submittedName>
</protein>
<dbReference type="AlphaFoldDB" id="A0AB34WXQ7"/>
<evidence type="ECO:0000313" key="2">
    <source>
        <dbReference type="Proteomes" id="UP000070572"/>
    </source>
</evidence>
<organism evidence="1 2">
    <name type="scientific">Varibaculum cambriense</name>
    <dbReference type="NCBI Taxonomy" id="184870"/>
    <lineage>
        <taxon>Bacteria</taxon>
        <taxon>Bacillati</taxon>
        <taxon>Actinomycetota</taxon>
        <taxon>Actinomycetes</taxon>
        <taxon>Actinomycetales</taxon>
        <taxon>Actinomycetaceae</taxon>
        <taxon>Varibaculum</taxon>
    </lineage>
</organism>
<proteinExistence type="predicted"/>
<name>A0AB34WXQ7_9ACTO</name>
<dbReference type="Proteomes" id="UP000070572">
    <property type="component" value="Unassembled WGS sequence"/>
</dbReference>
<accession>A0AB34WXQ7</accession>
<sequence>MLPVTPLSTHLAKTLPNRFGIATIAYKNVSVKRVGKIVTTIV</sequence>
<dbReference type="EMBL" id="LSDN01000023">
    <property type="protein sequence ID" value="KXB79670.1"/>
    <property type="molecule type" value="Genomic_DNA"/>
</dbReference>
<evidence type="ECO:0000313" key="1">
    <source>
        <dbReference type="EMBL" id="KXB79670.1"/>
    </source>
</evidence>
<reference evidence="1 2" key="1">
    <citation type="submission" date="2016-01" db="EMBL/GenBank/DDBJ databases">
        <authorList>
            <person name="Mitreva M."/>
            <person name="Pepin K.H."/>
            <person name="Mihindukulasuriya K.A."/>
            <person name="Fulton R."/>
            <person name="Fronick C."/>
            <person name="O'Laughlin M."/>
            <person name="Miner T."/>
            <person name="Herter B."/>
            <person name="Rosa B.A."/>
            <person name="Cordes M."/>
            <person name="Tomlinson C."/>
            <person name="Wollam A."/>
            <person name="Palsikar V.B."/>
            <person name="Mardis E.R."/>
            <person name="Wilson R.K."/>
        </authorList>
    </citation>
    <scope>NUCLEOTIDE SEQUENCE [LARGE SCALE GENOMIC DNA]</scope>
    <source>
        <strain evidence="1 2">DNF00696</strain>
    </source>
</reference>
<gene>
    <name evidence="1" type="ORF">HMPREF1862_01707</name>
</gene>
<comment type="caution">
    <text evidence="1">The sequence shown here is derived from an EMBL/GenBank/DDBJ whole genome shotgun (WGS) entry which is preliminary data.</text>
</comment>